<organism evidence="2 3">
    <name type="scientific">Corynebacterium striatum</name>
    <dbReference type="NCBI Taxonomy" id="43770"/>
    <lineage>
        <taxon>Bacteria</taxon>
        <taxon>Bacillati</taxon>
        <taxon>Actinomycetota</taxon>
        <taxon>Actinomycetes</taxon>
        <taxon>Mycobacteriales</taxon>
        <taxon>Corynebacteriaceae</taxon>
        <taxon>Corynebacterium</taxon>
    </lineage>
</organism>
<dbReference type="KEGG" id="cstr:CBE89_12690"/>
<keyword evidence="1" id="KW-0472">Membrane</keyword>
<dbReference type="Proteomes" id="UP000250197">
    <property type="component" value="Chromosome"/>
</dbReference>
<feature type="transmembrane region" description="Helical" evidence="1">
    <location>
        <begin position="72"/>
        <end position="90"/>
    </location>
</feature>
<dbReference type="AlphaFoldDB" id="A0A2Z2J3V6"/>
<feature type="transmembrane region" description="Helical" evidence="1">
    <location>
        <begin position="45"/>
        <end position="66"/>
    </location>
</feature>
<feature type="transmembrane region" description="Helical" evidence="1">
    <location>
        <begin position="129"/>
        <end position="147"/>
    </location>
</feature>
<feature type="transmembrane region" description="Helical" evidence="1">
    <location>
        <begin position="102"/>
        <end position="123"/>
    </location>
</feature>
<protein>
    <submittedName>
        <fullName evidence="2">Uncharacterized protein</fullName>
    </submittedName>
</protein>
<accession>A0A2Z2J3V6</accession>
<evidence type="ECO:0000313" key="3">
    <source>
        <dbReference type="Proteomes" id="UP000250197"/>
    </source>
</evidence>
<proteinExistence type="predicted"/>
<gene>
    <name evidence="2" type="ORF">CBE89_12690</name>
</gene>
<dbReference type="EMBL" id="CP021252">
    <property type="protein sequence ID" value="ART22245.1"/>
    <property type="molecule type" value="Genomic_DNA"/>
</dbReference>
<name>A0A2Z2J3V6_CORST</name>
<reference evidence="2 3" key="1">
    <citation type="submission" date="2017-05" db="EMBL/GenBank/DDBJ databases">
        <title>Complete genome sequence of Corynebacterium striatum KC-Na-1 isolated from Neophocaena asiaeorientalis in Korea.</title>
        <authorList>
            <person name="Kim J.H."/>
            <person name="Lee K."/>
        </authorList>
    </citation>
    <scope>NUCLEOTIDE SEQUENCE [LARGE SCALE GENOMIC DNA]</scope>
    <source>
        <strain evidence="2 3">KC-Na-01</strain>
    </source>
</reference>
<keyword evidence="1" id="KW-0812">Transmembrane</keyword>
<feature type="transmembrane region" description="Helical" evidence="1">
    <location>
        <begin position="6"/>
        <end position="24"/>
    </location>
</feature>
<evidence type="ECO:0000256" key="1">
    <source>
        <dbReference type="SAM" id="Phobius"/>
    </source>
</evidence>
<keyword evidence="1" id="KW-1133">Transmembrane helix</keyword>
<evidence type="ECO:0000313" key="2">
    <source>
        <dbReference type="EMBL" id="ART22245.1"/>
    </source>
</evidence>
<sequence>MTALTSMPSVILTAGIVILAISAIKKLWANITIRTGRTKLAGLEIADWLVILTEFIVIGIGVWIPFPYSNLLIGLYFLALLTVASLLRGTQCNCFGISENSIDTLHLSLLAIISSTNLVSILVTDPSHSTGSVLLGLLAGGFILTMWQRKRTSRPPKFKHSLPDGREIDFEGVSEITILTQQGCNSCRVLKSIIKDRDFFVPLVFEDEKHSDLARAHRIASFPTALVYFHENSAPPQSRQLNGITEIIGFLAKGQR</sequence>